<dbReference type="Gene3D" id="3.30.420.10">
    <property type="entry name" value="Ribonuclease H-like superfamily/Ribonuclease H"/>
    <property type="match status" value="1"/>
</dbReference>
<dbReference type="Pfam" id="PF07727">
    <property type="entry name" value="RVT_2"/>
    <property type="match status" value="1"/>
</dbReference>
<dbReference type="InterPro" id="IPR039537">
    <property type="entry name" value="Retrotran_Ty1/copia-like"/>
</dbReference>
<evidence type="ECO:0000256" key="1">
    <source>
        <dbReference type="ARBA" id="ARBA00022670"/>
    </source>
</evidence>
<dbReference type="EMBL" id="CR855027">
    <property type="protein sequence ID" value="CAH65896.1"/>
    <property type="molecule type" value="Genomic_DNA"/>
</dbReference>
<dbReference type="InterPro" id="IPR043502">
    <property type="entry name" value="DNA/RNA_pol_sf"/>
</dbReference>
<dbReference type="Pfam" id="PF14223">
    <property type="entry name" value="Retrotran_gag_2"/>
    <property type="match status" value="1"/>
</dbReference>
<dbReference type="SUPFAM" id="SSF53098">
    <property type="entry name" value="Ribonuclease H-like"/>
    <property type="match status" value="1"/>
</dbReference>
<reference evidence="7" key="2">
    <citation type="submission" date="2004-10" db="EMBL/GenBank/DDBJ databases">
        <title>Chromosome-wide comparison between domesticated rice subspecies indica and japonica.</title>
        <authorList>
            <person name="Han B."/>
        </authorList>
    </citation>
    <scope>NUCLEOTIDE SEQUENCE</scope>
</reference>
<evidence type="ECO:0000256" key="5">
    <source>
        <dbReference type="SAM" id="MobiDB-lite"/>
    </source>
</evidence>
<evidence type="ECO:0000256" key="3">
    <source>
        <dbReference type="ARBA" id="ARBA00022750"/>
    </source>
</evidence>
<keyword evidence="3" id="KW-0064">Aspartyl protease</keyword>
<feature type="region of interest" description="Disordered" evidence="5">
    <location>
        <begin position="177"/>
        <end position="220"/>
    </location>
</feature>
<organism evidence="7">
    <name type="scientific">Oryza sativa</name>
    <name type="common">Rice</name>
    <dbReference type="NCBI Taxonomy" id="4530"/>
    <lineage>
        <taxon>Eukaryota</taxon>
        <taxon>Viridiplantae</taxon>
        <taxon>Streptophyta</taxon>
        <taxon>Embryophyta</taxon>
        <taxon>Tracheophyta</taxon>
        <taxon>Spermatophyta</taxon>
        <taxon>Magnoliopsida</taxon>
        <taxon>Liliopsida</taxon>
        <taxon>Poales</taxon>
        <taxon>Poaceae</taxon>
        <taxon>BOP clade</taxon>
        <taxon>Oryzoideae</taxon>
        <taxon>Oryzeae</taxon>
        <taxon>Oryzinae</taxon>
        <taxon>Oryza</taxon>
    </lineage>
</organism>
<dbReference type="GO" id="GO:0046872">
    <property type="term" value="F:metal ion binding"/>
    <property type="evidence" value="ECO:0007669"/>
    <property type="project" value="UniProtKB-KW"/>
</dbReference>
<dbReference type="SUPFAM" id="SSF56672">
    <property type="entry name" value="DNA/RNA polymerases"/>
    <property type="match status" value="1"/>
</dbReference>
<dbReference type="AlphaFoldDB" id="Q01MW9"/>
<dbReference type="CDD" id="cd09272">
    <property type="entry name" value="RNase_HI_RT_Ty1"/>
    <property type="match status" value="1"/>
</dbReference>
<dbReference type="InterPro" id="IPR054722">
    <property type="entry name" value="PolX-like_BBD"/>
</dbReference>
<keyword evidence="1" id="KW-0645">Protease</keyword>
<keyword evidence="2" id="KW-0479">Metal-binding</keyword>
<sequence>MVVRRVVKEDGGSDNYPILTKTNYGDWALMMKVMLQARSLWEAVNTGDTDFQEDPMAMEAITRAVPPKMLSTLAVKLMAKDAWDAIKLMRVGVNRVRKSKAQQLERQYNSIEFAEGKTVEEFSLRLSSIVTSLATLGAPIPNIFRASFVTGRLCNAEERKGCGGKGGQDAGKLYLTEEQWGTSKGETSQGGKGHWARECRQPKKQEAQQAQAESGDDDEEPTLLMAQVCSVIELERGGAPPPASPSPLHVEEAKVFAQLDDEKRRDYGLWYLNTSTTNHMTGSHAAFSELDMAVRGTVRFGDGSVVAIEGVGQLDEIRCRVEVHCGMMRIWDPRCKVLARIRRSANRLYKAEQLYDYCITTKHRRTPFPVKAHFRAYGLLDLVHGDLCGPINPATLGGRKYFLLLVDNGSRFMWLHLLARQVRRYRRNPAVFRLASRRRRGEYCADRGMQRHFSAPHSPQQNGVVERRNQTMVATARALLKARGVSARFWGEAVTTAVYLHNRVTTKIVEGHTPDEAWHGHKPVVHFLRTFGCLLHVRDTRPNLKKLDDQGSKAYKVFEPVIGHVHPSRDVVFNEAASWDWHASEGSSATPATEFTVEYQAKVTQPGSQASGESPPRSELVSPTPAGTPPVGTHDASRTPTFVSPPGGGSENVDNDHDDCPQRGSASWTKFSVLEEPVALKEAESYPQWRAAMQAEMDSIIENGTWHLADLPPRHRAIGLKWVYKQVSVDFEEVITLVVRLESIRLLVTLSAEHGWVVHHMDVKSAFLNGELAEEVYVKQPPGFVLASKEDKVLHLDKALYGLRQAPHTWNQKLDNNLKQHGFTHSESEHAVYVRRRSTSQLLVGAYVVDLIIAGGETREIEAFKEEMKQLFKMSDLGELTFYMGIELLTKTRMDGCNACTTPMETRLQLSRSSSASPEDTTEYHSIVGRLCYLVHMRPDIAFAVGYVSRFMETPTSEHMAAMKRILRYVPSTLDFGCYNRSVGPATLTGFSDSNMAGDVDTRKSTTGVLFFLGTNPATTATCQDVWLSQLLGELSGFKPGAFKLKVDNKSAIALNILTKALGRVRFQELRTQIGVIDIKNQRKI</sequence>
<reference evidence="7" key="1">
    <citation type="journal article" date="2002" name="Nature">
        <title>Sequence and analysis of rice chromosome 4.</title>
        <authorList>
            <person name="Feng Q."/>
            <person name="Zhang Y."/>
            <person name="Hao P."/>
            <person name="Wang S."/>
            <person name="Fu G."/>
            <person name="Huang Y."/>
            <person name="Li Y."/>
            <person name="Zhu J."/>
            <person name="Liu Y."/>
            <person name="Hu X."/>
            <person name="Jia P."/>
            <person name="Zhang Y."/>
            <person name="Zhao Q."/>
            <person name="Ying K."/>
            <person name="Yu S."/>
            <person name="Tang Y."/>
            <person name="Weng Q."/>
            <person name="Zhang L."/>
            <person name="Lu Y."/>
            <person name="Mu J."/>
            <person name="Lu Y."/>
            <person name="Zhang L.S."/>
            <person name="Yu Z."/>
            <person name="Fan D."/>
            <person name="Liu X."/>
            <person name="Lu T."/>
            <person name="Li C."/>
            <person name="Wu Y."/>
            <person name="Sun T."/>
            <person name="Lei H."/>
            <person name="Li T."/>
            <person name="Hu H."/>
            <person name="Guan J."/>
            <person name="Wu M."/>
            <person name="Zhang R."/>
            <person name="Zhou B."/>
            <person name="Chen Z."/>
            <person name="Chen L."/>
            <person name="Jin Z."/>
            <person name="Wang R."/>
            <person name="Yin H."/>
            <person name="Cai Z."/>
            <person name="Ren S."/>
            <person name="Lv G."/>
            <person name="Gu W."/>
            <person name="Zhu G."/>
            <person name="Tu Y."/>
            <person name="Jia J."/>
            <person name="Zhang Y."/>
            <person name="Chen J."/>
            <person name="Kang H."/>
            <person name="Chen X."/>
            <person name="Shao C."/>
            <person name="Sun Y."/>
            <person name="Hu Q."/>
            <person name="Zhang X."/>
            <person name="Zhang W."/>
            <person name="Wang L."/>
            <person name="Ding C."/>
            <person name="Sheng H."/>
            <person name="Gu J."/>
            <person name="Chen S."/>
            <person name="Ni L."/>
            <person name="Zhu F."/>
            <person name="Chen W."/>
            <person name="Lan L."/>
            <person name="Lai Y."/>
            <person name="Cheng Z."/>
            <person name="Gu M."/>
            <person name="Jiang J."/>
            <person name="Li J."/>
            <person name="Hong G."/>
            <person name="Xue Y."/>
            <person name="Han B."/>
        </authorList>
    </citation>
    <scope>NUCLEOTIDE SEQUENCE</scope>
</reference>
<dbReference type="InterPro" id="IPR013103">
    <property type="entry name" value="RVT_2"/>
</dbReference>
<proteinExistence type="predicted"/>
<dbReference type="PROSITE" id="PS50994">
    <property type="entry name" value="INTEGRASE"/>
    <property type="match status" value="1"/>
</dbReference>
<evidence type="ECO:0000256" key="2">
    <source>
        <dbReference type="ARBA" id="ARBA00022723"/>
    </source>
</evidence>
<evidence type="ECO:0000256" key="4">
    <source>
        <dbReference type="ARBA" id="ARBA00022801"/>
    </source>
</evidence>
<feature type="compositionally biased region" description="Basic and acidic residues" evidence="5">
    <location>
        <begin position="195"/>
        <end position="206"/>
    </location>
</feature>
<dbReference type="InterPro" id="IPR036397">
    <property type="entry name" value="RNaseH_sf"/>
</dbReference>
<dbReference type="PANTHER" id="PTHR42648:SF25">
    <property type="entry name" value="RNA-DIRECTED DNA POLYMERASE"/>
    <property type="match status" value="1"/>
</dbReference>
<feature type="region of interest" description="Disordered" evidence="5">
    <location>
        <begin position="603"/>
        <end position="667"/>
    </location>
</feature>
<accession>Q01MW9</accession>
<dbReference type="GO" id="GO:0004190">
    <property type="term" value="F:aspartic-type endopeptidase activity"/>
    <property type="evidence" value="ECO:0007669"/>
    <property type="project" value="UniProtKB-KW"/>
</dbReference>
<dbReference type="Pfam" id="PF22936">
    <property type="entry name" value="Pol_BBD"/>
    <property type="match status" value="1"/>
</dbReference>
<gene>
    <name evidence="7" type="primary">OSIGBa0132G14.4</name>
</gene>
<protein>
    <submittedName>
        <fullName evidence="7">OSIGBa0132G14.4 protein</fullName>
    </submittedName>
</protein>
<feature type="compositionally biased region" description="Polar residues" evidence="5">
    <location>
        <begin position="603"/>
        <end position="612"/>
    </location>
</feature>
<dbReference type="PANTHER" id="PTHR42648">
    <property type="entry name" value="TRANSPOSASE, PUTATIVE-RELATED"/>
    <property type="match status" value="1"/>
</dbReference>
<keyword evidence="4" id="KW-0378">Hydrolase</keyword>
<evidence type="ECO:0000313" key="7">
    <source>
        <dbReference type="EMBL" id="CAH65896.1"/>
    </source>
</evidence>
<dbReference type="InterPro" id="IPR012337">
    <property type="entry name" value="RNaseH-like_sf"/>
</dbReference>
<dbReference type="GO" id="GO:0015074">
    <property type="term" value="P:DNA integration"/>
    <property type="evidence" value="ECO:0007669"/>
    <property type="project" value="InterPro"/>
</dbReference>
<evidence type="ECO:0000259" key="6">
    <source>
        <dbReference type="PROSITE" id="PS50994"/>
    </source>
</evidence>
<feature type="domain" description="Integrase catalytic" evidence="6">
    <location>
        <begin position="404"/>
        <end position="522"/>
    </location>
</feature>
<name>Q01MW9_ORYSA</name>
<dbReference type="GO" id="GO:0003676">
    <property type="term" value="F:nucleic acid binding"/>
    <property type="evidence" value="ECO:0007669"/>
    <property type="project" value="InterPro"/>
</dbReference>
<dbReference type="InterPro" id="IPR001584">
    <property type="entry name" value="Integrase_cat-core"/>
</dbReference>
<dbReference type="GO" id="GO:0006508">
    <property type="term" value="P:proteolysis"/>
    <property type="evidence" value="ECO:0007669"/>
    <property type="project" value="UniProtKB-KW"/>
</dbReference>